<evidence type="ECO:0000313" key="1">
    <source>
        <dbReference type="EMBL" id="CAL5225508.1"/>
    </source>
</evidence>
<proteinExistence type="predicted"/>
<gene>
    <name evidence="1" type="primary">g8338</name>
    <name evidence="1" type="ORF">VP750_LOCUS7167</name>
</gene>
<organism evidence="1 2">
    <name type="scientific">Coccomyxa viridis</name>
    <dbReference type="NCBI Taxonomy" id="1274662"/>
    <lineage>
        <taxon>Eukaryota</taxon>
        <taxon>Viridiplantae</taxon>
        <taxon>Chlorophyta</taxon>
        <taxon>core chlorophytes</taxon>
        <taxon>Trebouxiophyceae</taxon>
        <taxon>Trebouxiophyceae incertae sedis</taxon>
        <taxon>Coccomyxaceae</taxon>
        <taxon>Coccomyxa</taxon>
    </lineage>
</organism>
<protein>
    <submittedName>
        <fullName evidence="1">G8338 protein</fullName>
    </submittedName>
</protein>
<comment type="caution">
    <text evidence="1">The sequence shown here is derived from an EMBL/GenBank/DDBJ whole genome shotgun (WGS) entry which is preliminary data.</text>
</comment>
<dbReference type="Proteomes" id="UP001497392">
    <property type="component" value="Unassembled WGS sequence"/>
</dbReference>
<sequence>MHAATVPALPQEGGTASCNKGQCLHKARQEVETDSNVWATPSEQLEVPTPELQAIAQFLPEEVGGRQCSGPGLCLRDVRERYEEALRMQPLREEARNCALAYVGICSSTTAPDGKPWGMRILTLVENWDATWLALFTPALREEVMGHFGLHFPFFLLRDARVMNIEKPESPTRILSLDMPWVDRSLLMDAIDNISTPAMRDGGRIAYLRFFDSTSWVAERKKVASNTNSA</sequence>
<reference evidence="1 2" key="1">
    <citation type="submission" date="2024-06" db="EMBL/GenBank/DDBJ databases">
        <authorList>
            <person name="Kraege A."/>
            <person name="Thomma B."/>
        </authorList>
    </citation>
    <scope>NUCLEOTIDE SEQUENCE [LARGE SCALE GENOMIC DNA]</scope>
</reference>
<keyword evidence="2" id="KW-1185">Reference proteome</keyword>
<dbReference type="EMBL" id="CAXHTA020000012">
    <property type="protein sequence ID" value="CAL5225508.1"/>
    <property type="molecule type" value="Genomic_DNA"/>
</dbReference>
<accession>A0ABP1G4X9</accession>
<evidence type="ECO:0000313" key="2">
    <source>
        <dbReference type="Proteomes" id="UP001497392"/>
    </source>
</evidence>
<name>A0ABP1G4X9_9CHLO</name>